<dbReference type="Gene3D" id="1.25.40.10">
    <property type="entry name" value="Tetratricopeptide repeat domain"/>
    <property type="match status" value="2"/>
</dbReference>
<evidence type="ECO:0000256" key="5">
    <source>
        <dbReference type="PROSITE-ProRule" id="PRU00708"/>
    </source>
</evidence>
<comment type="subunit">
    <text evidence="4">Binds to mitochondrial small subunit 15S rRNA.</text>
</comment>
<feature type="repeat" description="PPR" evidence="5">
    <location>
        <begin position="628"/>
        <end position="662"/>
    </location>
</feature>
<evidence type="ECO:0000256" key="2">
    <source>
        <dbReference type="ARBA" id="ARBA00022737"/>
    </source>
</evidence>
<accession>A0A9P9IKN2</accession>
<feature type="compositionally biased region" description="Basic and acidic residues" evidence="6">
    <location>
        <begin position="956"/>
        <end position="978"/>
    </location>
</feature>
<protein>
    <recommendedName>
        <fullName evidence="9">Pentatricopeptide repeat-containing protein</fullName>
    </recommendedName>
</protein>
<feature type="compositionally biased region" description="Polar residues" evidence="6">
    <location>
        <begin position="984"/>
        <end position="1006"/>
    </location>
</feature>
<keyword evidence="8" id="KW-1185">Reference proteome</keyword>
<organism evidence="7 8">
    <name type="scientific">Dendryphion nanum</name>
    <dbReference type="NCBI Taxonomy" id="256645"/>
    <lineage>
        <taxon>Eukaryota</taxon>
        <taxon>Fungi</taxon>
        <taxon>Dikarya</taxon>
        <taxon>Ascomycota</taxon>
        <taxon>Pezizomycotina</taxon>
        <taxon>Dothideomycetes</taxon>
        <taxon>Pleosporomycetidae</taxon>
        <taxon>Pleosporales</taxon>
        <taxon>Torulaceae</taxon>
        <taxon>Dendryphion</taxon>
    </lineage>
</organism>
<evidence type="ECO:0000313" key="7">
    <source>
        <dbReference type="EMBL" id="KAH7125778.1"/>
    </source>
</evidence>
<dbReference type="OrthoDB" id="185373at2759"/>
<sequence>MPSVRLSDLRCFTDVNAPILPFLAPRIFSRPPSSTTRPFKNARILSQTRDRRVASTSCLGGTAGVQDKSTLDRCIGITRGGSSRNSTHQNGGVRFSSSRPVLLASQAKRTRMASLNSPNHRYADIAAFTHAQVRAYSASVQRLVEEPGANMYGDQIQRFEKNAPVPQISRNHRERRIRLRKAVHSISAKTPPQHKIHTLSMLRGRQSQKSREIRQQIRERMGAVYNSVGRQRLAFLRYKKLALFRSLLIQKERRWRTHKTLRTIRRCYTNTGLRDVRVFKSVRYFHRCYLRIKLDFRDLKRQVVLVKTQRRYEMFVNYRGDEHDWLMRRGEYRSLMRRLFNLHRKSLGVIDFSQDLSQDTRLGGKFGEYFILTRGFASLDIKVFPTLQQATWPLKIKHNPKCKEWALLLFKDCGIMDEEKMLDNWAHLDETAHQHWHLLLLYLLDIAPKRAVEFLRILAQDQSLSVWPEILADALEHIARVYVIGRQHSTSLTIRHFIPTFCSIFETHLSQYAIVCSDDLFFNVGRLSSLDDLRIVWRLITANKRGYVGYHTCLQYARLFADYGECIDALLCLKEVAKRTSKFDDLRQREEYLFAFAGILRKGVGGGKNYHMTNIVVSDFLALGIKLDTRLYNIMIFNSVEAQDLDTAFRVFGHMEKHGVDPDKYTYSILLHGCMTANDPAKYRAFAETCAEAAIHLEDNVIATDYLYYIYMLHRLDDVHETAFTVLRAFSRFYSLTPLEPLGLMEGLVETGRHIRHLKGDAEPDFLNGEKAHIFEPDPRAVTLIVSLEIRKAITRGSDDVSQLARFLKQLVATKRWPVFQEVFKNITFWNMLLYAYCRLQQFESASGLIKSMSGGDPEGTPLPNVFSWNLFLRAFFRADQVQAAERVYEVMKSRGVQPDNMTYTTLILGYARAENFEALGQIMSLVQEEDILNGEILNELMRIHDQKRMRLSLEQAKRDREKRQQMEAETERKKRWEMPQLKSILSPSFLSQPWSTLPTLRQSTKVPRRLSERKR</sequence>
<evidence type="ECO:0000256" key="4">
    <source>
        <dbReference type="ARBA" id="ARBA00044511"/>
    </source>
</evidence>
<comment type="similarity">
    <text evidence="1">Belongs to the CCM1 family.</text>
</comment>
<keyword evidence="2" id="KW-0677">Repeat</keyword>
<dbReference type="NCBIfam" id="TIGR00756">
    <property type="entry name" value="PPR"/>
    <property type="match status" value="2"/>
</dbReference>
<evidence type="ECO:0000256" key="3">
    <source>
        <dbReference type="ARBA" id="ARBA00044493"/>
    </source>
</evidence>
<evidence type="ECO:0000256" key="6">
    <source>
        <dbReference type="SAM" id="MobiDB-lite"/>
    </source>
</evidence>
<dbReference type="Pfam" id="PF01535">
    <property type="entry name" value="PPR"/>
    <property type="match status" value="1"/>
</dbReference>
<name>A0A9P9IKN2_9PLEO</name>
<feature type="compositionally biased region" description="Basic residues" evidence="6">
    <location>
        <begin position="1007"/>
        <end position="1016"/>
    </location>
</feature>
<dbReference type="PANTHER" id="PTHR47936:SF1">
    <property type="entry name" value="PENTATRICOPEPTIDE REPEAT-CONTAINING PROTEIN GUN1, CHLOROPLASTIC"/>
    <property type="match status" value="1"/>
</dbReference>
<comment type="caution">
    <text evidence="7">The sequence shown here is derived from an EMBL/GenBank/DDBJ whole genome shotgun (WGS) entry which is preliminary data.</text>
</comment>
<reference evidence="7" key="1">
    <citation type="journal article" date="2021" name="Nat. Commun.">
        <title>Genetic determinants of endophytism in the Arabidopsis root mycobiome.</title>
        <authorList>
            <person name="Mesny F."/>
            <person name="Miyauchi S."/>
            <person name="Thiergart T."/>
            <person name="Pickel B."/>
            <person name="Atanasova L."/>
            <person name="Karlsson M."/>
            <person name="Huettel B."/>
            <person name="Barry K.W."/>
            <person name="Haridas S."/>
            <person name="Chen C."/>
            <person name="Bauer D."/>
            <person name="Andreopoulos W."/>
            <person name="Pangilinan J."/>
            <person name="LaButti K."/>
            <person name="Riley R."/>
            <person name="Lipzen A."/>
            <person name="Clum A."/>
            <person name="Drula E."/>
            <person name="Henrissat B."/>
            <person name="Kohler A."/>
            <person name="Grigoriev I.V."/>
            <person name="Martin F.M."/>
            <person name="Hacquard S."/>
        </authorList>
    </citation>
    <scope>NUCLEOTIDE SEQUENCE</scope>
    <source>
        <strain evidence="7">MPI-CAGE-CH-0243</strain>
    </source>
</reference>
<feature type="repeat" description="PPR" evidence="5">
    <location>
        <begin position="865"/>
        <end position="899"/>
    </location>
</feature>
<dbReference type="PANTHER" id="PTHR47936">
    <property type="entry name" value="PPR_LONG DOMAIN-CONTAINING PROTEIN"/>
    <property type="match status" value="1"/>
</dbReference>
<dbReference type="EMBL" id="JAGMWT010000007">
    <property type="protein sequence ID" value="KAH7125778.1"/>
    <property type="molecule type" value="Genomic_DNA"/>
</dbReference>
<evidence type="ECO:0000313" key="8">
    <source>
        <dbReference type="Proteomes" id="UP000700596"/>
    </source>
</evidence>
<evidence type="ECO:0000256" key="1">
    <source>
        <dbReference type="ARBA" id="ARBA00006192"/>
    </source>
</evidence>
<comment type="function">
    <text evidence="3">Regulates mitochondrial small subunit maturation by controlling 15S rRNA 5'-end processing. Localizes to the 5' precursor of the 15S rRNA in a position that is subsequently occupied by mS47 in the mature yeast mtSSU. Uses structure and sequence-specific RNA recognition, binding to a single-stranded region of the precursor and specifically recognizing bases -6 to -1. The exchange of Ccm1 for mS47 is coupled to the irreversible removal of precursor rRNA that is accompanied by conformational changes of the mitoribosomal proteins uS5m and mS26. These conformational changes signal completion of 5'-end rRNA processing through protection of the mature 5'-end of the 15S rRNA and stabilization of mS47. The removal of the 5' precursor together with the dissociation of Ccm1 may be catalyzed by the 5'-3' exoribonuclease Pet127. Involved in the specific removal of group I introns in mitochondrial encoded transcripts.</text>
</comment>
<dbReference type="InterPro" id="IPR011990">
    <property type="entry name" value="TPR-like_helical_dom_sf"/>
</dbReference>
<feature type="region of interest" description="Disordered" evidence="6">
    <location>
        <begin position="955"/>
        <end position="1016"/>
    </location>
</feature>
<dbReference type="GO" id="GO:0031930">
    <property type="term" value="P:mitochondria-nucleus signaling pathway"/>
    <property type="evidence" value="ECO:0007669"/>
    <property type="project" value="TreeGrafter"/>
</dbReference>
<dbReference type="PROSITE" id="PS51375">
    <property type="entry name" value="PPR"/>
    <property type="match status" value="2"/>
</dbReference>
<dbReference type="Pfam" id="PF13041">
    <property type="entry name" value="PPR_2"/>
    <property type="match status" value="2"/>
</dbReference>
<dbReference type="AlphaFoldDB" id="A0A9P9IKN2"/>
<dbReference type="Proteomes" id="UP000700596">
    <property type="component" value="Unassembled WGS sequence"/>
</dbReference>
<gene>
    <name evidence="7" type="ORF">B0J11DRAFT_529216</name>
</gene>
<evidence type="ECO:0008006" key="9">
    <source>
        <dbReference type="Google" id="ProtNLM"/>
    </source>
</evidence>
<dbReference type="InterPro" id="IPR002885">
    <property type="entry name" value="PPR_rpt"/>
</dbReference>
<proteinExistence type="inferred from homology"/>